<evidence type="ECO:0000313" key="3">
    <source>
        <dbReference type="Proteomes" id="UP001651158"/>
    </source>
</evidence>
<name>A0ABR4QTF0_9CEST</name>
<organism evidence="2 3">
    <name type="scientific">Taenia crassiceps</name>
    <dbReference type="NCBI Taxonomy" id="6207"/>
    <lineage>
        <taxon>Eukaryota</taxon>
        <taxon>Metazoa</taxon>
        <taxon>Spiralia</taxon>
        <taxon>Lophotrochozoa</taxon>
        <taxon>Platyhelminthes</taxon>
        <taxon>Cestoda</taxon>
        <taxon>Eucestoda</taxon>
        <taxon>Cyclophyllidea</taxon>
        <taxon>Taeniidae</taxon>
        <taxon>Taenia</taxon>
    </lineage>
</organism>
<proteinExistence type="predicted"/>
<evidence type="ECO:0000313" key="2">
    <source>
        <dbReference type="EMBL" id="KAL5112847.1"/>
    </source>
</evidence>
<dbReference type="Proteomes" id="UP001651158">
    <property type="component" value="Unassembled WGS sequence"/>
</dbReference>
<evidence type="ECO:0000256" key="1">
    <source>
        <dbReference type="SAM" id="MobiDB-lite"/>
    </source>
</evidence>
<dbReference type="EMBL" id="JAKROA010000001">
    <property type="protein sequence ID" value="KAL5112847.1"/>
    <property type="molecule type" value="Genomic_DNA"/>
</dbReference>
<reference evidence="2 3" key="1">
    <citation type="journal article" date="2022" name="Front. Cell. Infect. Microbiol.">
        <title>The Genomes of Two Strains of Taenia crassiceps the Animal Model for the Study of Human Cysticercosis.</title>
        <authorList>
            <person name="Bobes R.J."/>
            <person name="Estrada K."/>
            <person name="Rios-Valencia D.G."/>
            <person name="Calderon-Gallegos A."/>
            <person name="de la Torre P."/>
            <person name="Carrero J.C."/>
            <person name="Sanchez-Flores A."/>
            <person name="Laclette J.P."/>
        </authorList>
    </citation>
    <scope>NUCLEOTIDE SEQUENCE [LARGE SCALE GENOMIC DNA]</scope>
    <source>
        <strain evidence="2">WFUcys</strain>
    </source>
</reference>
<protein>
    <submittedName>
        <fullName evidence="2">Uncharacterized protein</fullName>
    </submittedName>
</protein>
<keyword evidence="3" id="KW-1185">Reference proteome</keyword>
<accession>A0ABR4QTF0</accession>
<feature type="region of interest" description="Disordered" evidence="1">
    <location>
        <begin position="94"/>
        <end position="117"/>
    </location>
</feature>
<gene>
    <name evidence="2" type="ORF">TcWFU_008984</name>
</gene>
<sequence length="142" mass="16043">MYRLRRKRIIPATYWSSPDPAFDALRLEEQFLLCHEHGSDASFNFSDVLEECNLGVIVIAASSDDMTVSSPCLSRLSGMYGWMCACKRTRDEDRQTESEVRSSLEFHQSSPPPPPPPCPLTQSCPVCSSCSYDKKEEEERGE</sequence>
<feature type="compositionally biased region" description="Basic and acidic residues" evidence="1">
    <location>
        <begin position="94"/>
        <end position="104"/>
    </location>
</feature>
<comment type="caution">
    <text evidence="2">The sequence shown here is derived from an EMBL/GenBank/DDBJ whole genome shotgun (WGS) entry which is preliminary data.</text>
</comment>